<dbReference type="Ensembl" id="ENSLACT00000018442.2">
    <property type="protein sequence ID" value="ENSLACP00000018309.2"/>
    <property type="gene ID" value="ENSLACG00000016128.2"/>
</dbReference>
<evidence type="ECO:0000256" key="6">
    <source>
        <dbReference type="ARBA" id="ARBA00022490"/>
    </source>
</evidence>
<keyword evidence="10" id="KW-0472">Membrane</keyword>
<evidence type="ECO:0000313" key="17">
    <source>
        <dbReference type="Ensembl" id="ENSLACP00000018309.2"/>
    </source>
</evidence>
<evidence type="ECO:0000256" key="4">
    <source>
        <dbReference type="ARBA" id="ARBA00017653"/>
    </source>
</evidence>
<keyword evidence="7" id="KW-0967">Endosome</keyword>
<dbReference type="InterPro" id="IPR023340">
    <property type="entry name" value="UMA"/>
</dbReference>
<dbReference type="InterPro" id="IPR040335">
    <property type="entry name" value="MVB12A"/>
</dbReference>
<organism evidence="17 18">
    <name type="scientific">Latimeria chalumnae</name>
    <name type="common">Coelacanth</name>
    <dbReference type="NCBI Taxonomy" id="7897"/>
    <lineage>
        <taxon>Eukaryota</taxon>
        <taxon>Metazoa</taxon>
        <taxon>Chordata</taxon>
        <taxon>Craniata</taxon>
        <taxon>Vertebrata</taxon>
        <taxon>Euteleostomi</taxon>
        <taxon>Coelacanthiformes</taxon>
        <taxon>Coelacanthidae</taxon>
        <taxon>Latimeria</taxon>
    </lineage>
</organism>
<evidence type="ECO:0000256" key="10">
    <source>
        <dbReference type="ARBA" id="ARBA00023136"/>
    </source>
</evidence>
<keyword evidence="8" id="KW-0653">Protein transport</keyword>
<dbReference type="GO" id="GO:0046755">
    <property type="term" value="P:viral budding"/>
    <property type="evidence" value="ECO:0007669"/>
    <property type="project" value="TreeGrafter"/>
</dbReference>
<dbReference type="PROSITE" id="PS51498">
    <property type="entry name" value="MABP"/>
    <property type="match status" value="1"/>
</dbReference>
<evidence type="ECO:0000256" key="3">
    <source>
        <dbReference type="ARBA" id="ARBA00010432"/>
    </source>
</evidence>
<dbReference type="EMBL" id="AFYH01036325">
    <property type="status" value="NOT_ANNOTATED_CDS"/>
    <property type="molecule type" value="Genomic_DNA"/>
</dbReference>
<reference evidence="18" key="1">
    <citation type="submission" date="2011-08" db="EMBL/GenBank/DDBJ databases">
        <title>The draft genome of Latimeria chalumnae.</title>
        <authorList>
            <person name="Di Palma F."/>
            <person name="Alfoldi J."/>
            <person name="Johnson J."/>
            <person name="Berlin A."/>
            <person name="Gnerre S."/>
            <person name="Jaffe D."/>
            <person name="MacCallum I."/>
            <person name="Young S."/>
            <person name="Walker B.J."/>
            <person name="Lander E."/>
            <person name="Lindblad-Toh K."/>
        </authorList>
    </citation>
    <scope>NUCLEOTIDE SEQUENCE [LARGE SCALE GENOMIC DNA]</scope>
    <source>
        <strain evidence="18">Wild caught</strain>
    </source>
</reference>
<dbReference type="PROSITE" id="PS51497">
    <property type="entry name" value="UMA"/>
    <property type="match status" value="1"/>
</dbReference>
<reference evidence="17" key="2">
    <citation type="submission" date="2025-08" db="UniProtKB">
        <authorList>
            <consortium name="Ensembl"/>
        </authorList>
    </citation>
    <scope>IDENTIFICATION</scope>
</reference>
<evidence type="ECO:0000259" key="15">
    <source>
        <dbReference type="PROSITE" id="PS51497"/>
    </source>
</evidence>
<evidence type="ECO:0000256" key="5">
    <source>
        <dbReference type="ARBA" id="ARBA00022448"/>
    </source>
</evidence>
<dbReference type="GO" id="GO:0015031">
    <property type="term" value="P:protein transport"/>
    <property type="evidence" value="ECO:0007669"/>
    <property type="project" value="UniProtKB-KW"/>
</dbReference>
<evidence type="ECO:0000256" key="9">
    <source>
        <dbReference type="ARBA" id="ARBA00023036"/>
    </source>
</evidence>
<dbReference type="Proteomes" id="UP000008672">
    <property type="component" value="Unassembled WGS sequence"/>
</dbReference>
<dbReference type="Bgee" id="ENSLACG00000016128">
    <property type="expression patterns" value="Expressed in pelvic fin and 6 other cell types or tissues"/>
</dbReference>
<evidence type="ECO:0000256" key="11">
    <source>
        <dbReference type="ARBA" id="ARBA00033002"/>
    </source>
</evidence>
<dbReference type="Pfam" id="PF10240">
    <property type="entry name" value="DUF2464"/>
    <property type="match status" value="1"/>
</dbReference>
<keyword evidence="9" id="KW-0729">SH3-binding</keyword>
<evidence type="ECO:0000256" key="1">
    <source>
        <dbReference type="ARBA" id="ARBA00004496"/>
    </source>
</evidence>
<evidence type="ECO:0000256" key="13">
    <source>
        <dbReference type="SAM" id="MobiDB-lite"/>
    </source>
</evidence>
<dbReference type="GO" id="GO:0019075">
    <property type="term" value="P:virus maturation"/>
    <property type="evidence" value="ECO:0007669"/>
    <property type="project" value="TreeGrafter"/>
</dbReference>
<reference evidence="17" key="3">
    <citation type="submission" date="2025-09" db="UniProtKB">
        <authorList>
            <consortium name="Ensembl"/>
        </authorList>
    </citation>
    <scope>IDENTIFICATION</scope>
</reference>
<dbReference type="InParanoid" id="H3B8T8"/>
<dbReference type="EMBL" id="AFYH01036327">
    <property type="status" value="NOT_ANNOTATED_CDS"/>
    <property type="molecule type" value="Genomic_DNA"/>
</dbReference>
<feature type="chain" id="PRO_5003581027" description="Multivesicular body subunit 12A" evidence="14">
    <location>
        <begin position="28"/>
        <end position="273"/>
    </location>
</feature>
<dbReference type="PANTHER" id="PTHR31612">
    <property type="entry name" value="MULTIVESICULAR BODY SUBUNIT 12A"/>
    <property type="match status" value="1"/>
</dbReference>
<dbReference type="GO" id="GO:0005829">
    <property type="term" value="C:cytosol"/>
    <property type="evidence" value="ECO:0007669"/>
    <property type="project" value="TreeGrafter"/>
</dbReference>
<dbReference type="GO" id="GO:0000813">
    <property type="term" value="C:ESCRT I complex"/>
    <property type="evidence" value="ECO:0007669"/>
    <property type="project" value="InterPro"/>
</dbReference>
<dbReference type="HOGENOM" id="CLU_064823_2_0_1"/>
<dbReference type="GO" id="GO:0031902">
    <property type="term" value="C:late endosome membrane"/>
    <property type="evidence" value="ECO:0007669"/>
    <property type="project" value="UniProtKB-SubCell"/>
</dbReference>
<dbReference type="Gene3D" id="2.100.10.50">
    <property type="match status" value="1"/>
</dbReference>
<protein>
    <recommendedName>
        <fullName evidence="4">Multivesicular body subunit 12A</fullName>
    </recommendedName>
    <alternativeName>
        <fullName evidence="12">ESCRT-I complex subunit MVB12A</fullName>
    </alternativeName>
    <alternativeName>
        <fullName evidence="11">Protein FAM125A</fullName>
    </alternativeName>
</protein>
<feature type="compositionally biased region" description="Polar residues" evidence="13">
    <location>
        <begin position="165"/>
        <end position="177"/>
    </location>
</feature>
<dbReference type="STRING" id="7897.ENSLACP00000018309"/>
<feature type="domain" description="UMA" evidence="15">
    <location>
        <begin position="214"/>
        <end position="265"/>
    </location>
</feature>
<dbReference type="OMA" id="KYGYYLC"/>
<feature type="signal peptide" evidence="14">
    <location>
        <begin position="1"/>
        <end position="27"/>
    </location>
</feature>
<comment type="similarity">
    <text evidence="3">Belongs to the MVB12 family.</text>
</comment>
<dbReference type="GO" id="GO:0042058">
    <property type="term" value="P:regulation of epidermal growth factor receptor signaling pathway"/>
    <property type="evidence" value="ECO:0007669"/>
    <property type="project" value="TreeGrafter"/>
</dbReference>
<dbReference type="AlphaFoldDB" id="H3B8T8"/>
<evidence type="ECO:0000313" key="18">
    <source>
        <dbReference type="Proteomes" id="UP000008672"/>
    </source>
</evidence>
<name>H3B8T8_LATCH</name>
<dbReference type="FunCoup" id="H3B8T8">
    <property type="interactions" value="1139"/>
</dbReference>
<keyword evidence="5" id="KW-0813">Transport</keyword>
<keyword evidence="6" id="KW-0963">Cytoplasm</keyword>
<comment type="subcellular location">
    <subcellularLocation>
        <location evidence="1">Cytoplasm</location>
    </subcellularLocation>
    <subcellularLocation>
        <location evidence="2">Late endosome membrane</location>
        <topology evidence="2">Peripheral membrane protein</topology>
    </subcellularLocation>
</comment>
<dbReference type="EMBL" id="AFYH01036328">
    <property type="status" value="NOT_ANNOTATED_CDS"/>
    <property type="molecule type" value="Genomic_DNA"/>
</dbReference>
<sequence>GPPPKRILKKTHLASNLFLQILAAADGSSANFGKGFGQKSNYYLCCSSLSVSENCQGEIVADLKILTDKSSLPPGYSYVAEFLEGKASISKKKRLCLKVVPVNSTDTALFDIQLTGKSKQILPSYTCIGELSGFFIWYKKGQVLCRPVPKPRNINVDMKGLSLETQDSSNNNLSQTHLRPMEEMQPAKVSKRRSTLERQTSAYDTSNIYGISAMDGVPFALHPKFDLKNDIENVLISSITGLRFKSQTEIENEYNYNFATENTAAARNFPVVH</sequence>
<proteinExistence type="inferred from homology"/>
<evidence type="ECO:0000256" key="8">
    <source>
        <dbReference type="ARBA" id="ARBA00022927"/>
    </source>
</evidence>
<dbReference type="InterPro" id="IPR023341">
    <property type="entry name" value="MABP"/>
</dbReference>
<dbReference type="EMBL" id="AFYH01036326">
    <property type="status" value="NOT_ANNOTATED_CDS"/>
    <property type="molecule type" value="Genomic_DNA"/>
</dbReference>
<keyword evidence="14" id="KW-0732">Signal</keyword>
<dbReference type="GO" id="GO:0017124">
    <property type="term" value="F:SH3 domain binding"/>
    <property type="evidence" value="ECO:0007669"/>
    <property type="project" value="UniProtKB-KW"/>
</dbReference>
<feature type="region of interest" description="Disordered" evidence="13">
    <location>
        <begin position="165"/>
        <end position="198"/>
    </location>
</feature>
<dbReference type="GO" id="GO:0032801">
    <property type="term" value="P:receptor catabolic process"/>
    <property type="evidence" value="ECO:0007669"/>
    <property type="project" value="TreeGrafter"/>
</dbReference>
<keyword evidence="18" id="KW-1185">Reference proteome</keyword>
<gene>
    <name evidence="17" type="primary">MVB12A</name>
</gene>
<evidence type="ECO:0000259" key="16">
    <source>
        <dbReference type="PROSITE" id="PS51498"/>
    </source>
</evidence>
<dbReference type="PANTHER" id="PTHR31612:SF2">
    <property type="entry name" value="MULTIVESICULAR BODY SUBUNIT 12A"/>
    <property type="match status" value="1"/>
</dbReference>
<evidence type="ECO:0000256" key="14">
    <source>
        <dbReference type="SAM" id="SignalP"/>
    </source>
</evidence>
<dbReference type="GO" id="GO:0032510">
    <property type="term" value="P:endosome to lysosome transport via multivesicular body sorting pathway"/>
    <property type="evidence" value="ECO:0007669"/>
    <property type="project" value="TreeGrafter"/>
</dbReference>
<evidence type="ECO:0000256" key="2">
    <source>
        <dbReference type="ARBA" id="ARBA00004633"/>
    </source>
</evidence>
<dbReference type="eggNOG" id="KOG4000">
    <property type="taxonomic scope" value="Eukaryota"/>
</dbReference>
<evidence type="ECO:0000256" key="7">
    <source>
        <dbReference type="ARBA" id="ARBA00022753"/>
    </source>
</evidence>
<evidence type="ECO:0000256" key="12">
    <source>
        <dbReference type="ARBA" id="ARBA00033024"/>
    </source>
</evidence>
<dbReference type="GeneTree" id="ENSGT00940000160542"/>
<feature type="domain" description="MABP" evidence="16">
    <location>
        <begin position="1"/>
        <end position="142"/>
    </location>
</feature>
<accession>H3B8T8</accession>
<dbReference type="InterPro" id="IPR018798">
    <property type="entry name" value="MVB12A/B"/>
</dbReference>